<protein>
    <recommendedName>
        <fullName evidence="2">VanZ-like domain-containing protein</fullName>
    </recommendedName>
</protein>
<keyword evidence="1" id="KW-0472">Membrane</keyword>
<name>A0A644TE86_9ZZZZ</name>
<proteinExistence type="predicted"/>
<feature type="transmembrane region" description="Helical" evidence="1">
    <location>
        <begin position="39"/>
        <end position="55"/>
    </location>
</feature>
<feature type="transmembrane region" description="Helical" evidence="1">
    <location>
        <begin position="99"/>
        <end position="116"/>
    </location>
</feature>
<dbReference type="InterPro" id="IPR006976">
    <property type="entry name" value="VanZ-like"/>
</dbReference>
<dbReference type="AlphaFoldDB" id="A0A644TE86"/>
<evidence type="ECO:0000313" key="3">
    <source>
        <dbReference type="EMBL" id="MPL64552.1"/>
    </source>
</evidence>
<dbReference type="PANTHER" id="PTHR28008">
    <property type="entry name" value="DOMAIN PROTEIN, PUTATIVE (AFU_ORTHOLOGUE AFUA_3G10980)-RELATED"/>
    <property type="match status" value="1"/>
</dbReference>
<evidence type="ECO:0000256" key="1">
    <source>
        <dbReference type="SAM" id="Phobius"/>
    </source>
</evidence>
<dbReference type="EMBL" id="VSSQ01000025">
    <property type="protein sequence ID" value="MPL64552.1"/>
    <property type="molecule type" value="Genomic_DNA"/>
</dbReference>
<comment type="caution">
    <text evidence="3">The sequence shown here is derived from an EMBL/GenBank/DDBJ whole genome shotgun (WGS) entry which is preliminary data.</text>
</comment>
<evidence type="ECO:0000259" key="2">
    <source>
        <dbReference type="Pfam" id="PF04892"/>
    </source>
</evidence>
<keyword evidence="1" id="KW-1133">Transmembrane helix</keyword>
<reference evidence="3" key="1">
    <citation type="submission" date="2019-08" db="EMBL/GenBank/DDBJ databases">
        <authorList>
            <person name="Kucharzyk K."/>
            <person name="Murdoch R.W."/>
            <person name="Higgins S."/>
            <person name="Loffler F."/>
        </authorList>
    </citation>
    <scope>NUCLEOTIDE SEQUENCE</scope>
</reference>
<dbReference type="NCBIfam" id="NF037970">
    <property type="entry name" value="vanZ_1"/>
    <property type="match status" value="1"/>
</dbReference>
<feature type="transmembrane region" description="Helical" evidence="1">
    <location>
        <begin position="67"/>
        <end position="87"/>
    </location>
</feature>
<keyword evidence="1" id="KW-0812">Transmembrane</keyword>
<feature type="domain" description="VanZ-like" evidence="2">
    <location>
        <begin position="30"/>
        <end position="115"/>
    </location>
</feature>
<organism evidence="3">
    <name type="scientific">bioreactor metagenome</name>
    <dbReference type="NCBI Taxonomy" id="1076179"/>
    <lineage>
        <taxon>unclassified sequences</taxon>
        <taxon>metagenomes</taxon>
        <taxon>ecological metagenomes</taxon>
    </lineage>
</organism>
<dbReference type="PANTHER" id="PTHR28008:SF1">
    <property type="entry name" value="DOMAIN PROTEIN, PUTATIVE (AFU_ORTHOLOGUE AFUA_3G10980)-RELATED"/>
    <property type="match status" value="1"/>
</dbReference>
<accession>A0A644TE86</accession>
<gene>
    <name evidence="3" type="ORF">SDC9_10207</name>
</gene>
<dbReference type="Pfam" id="PF04892">
    <property type="entry name" value="VanZ"/>
    <property type="match status" value="1"/>
</dbReference>
<sequence>MKKILAYKFTIASAGLIIVVLLLPSSSFSTMPSFSGIDKLAHLALFFVFSLSYILEYRKEKTKNPPFFSSIFIIILFILGSELLQLFTTSRRFEWVDMLFDLAGALAAFLASKIINPQAQR</sequence>